<evidence type="ECO:0000256" key="1">
    <source>
        <dbReference type="SAM" id="MobiDB-lite"/>
    </source>
</evidence>
<comment type="caution">
    <text evidence="2">The sequence shown here is derived from an EMBL/GenBank/DDBJ whole genome shotgun (WGS) entry which is preliminary data.</text>
</comment>
<evidence type="ECO:0000313" key="2">
    <source>
        <dbReference type="EMBL" id="KKN55878.1"/>
    </source>
</evidence>
<gene>
    <name evidence="2" type="ORF">LCGC14_0577690</name>
</gene>
<name>A0A0F9UQK6_9ZZZZ</name>
<organism evidence="2">
    <name type="scientific">marine sediment metagenome</name>
    <dbReference type="NCBI Taxonomy" id="412755"/>
    <lineage>
        <taxon>unclassified sequences</taxon>
        <taxon>metagenomes</taxon>
        <taxon>ecological metagenomes</taxon>
    </lineage>
</organism>
<proteinExistence type="predicted"/>
<feature type="region of interest" description="Disordered" evidence="1">
    <location>
        <begin position="1"/>
        <end position="29"/>
    </location>
</feature>
<accession>A0A0F9UQK6</accession>
<reference evidence="2" key="1">
    <citation type="journal article" date="2015" name="Nature">
        <title>Complex archaea that bridge the gap between prokaryotes and eukaryotes.</title>
        <authorList>
            <person name="Spang A."/>
            <person name="Saw J.H."/>
            <person name="Jorgensen S.L."/>
            <person name="Zaremba-Niedzwiedzka K."/>
            <person name="Martijn J."/>
            <person name="Lind A.E."/>
            <person name="van Eijk R."/>
            <person name="Schleper C."/>
            <person name="Guy L."/>
            <person name="Ettema T.J."/>
        </authorList>
    </citation>
    <scope>NUCLEOTIDE SEQUENCE</scope>
</reference>
<sequence>MGTSTIRKPTIAPSKRRRPRMSHEDPSPIQVRDAAHYKAEVTCLNCGSETEVHPPAGTLVLEFTKEQKMVCPNCACVDARLVVKT</sequence>
<dbReference type="EMBL" id="LAZR01000867">
    <property type="protein sequence ID" value="KKN55878.1"/>
    <property type="molecule type" value="Genomic_DNA"/>
</dbReference>
<dbReference type="AlphaFoldDB" id="A0A0F9UQK6"/>
<protein>
    <submittedName>
        <fullName evidence="2">Uncharacterized protein</fullName>
    </submittedName>
</protein>